<feature type="compositionally biased region" description="Polar residues" evidence="1">
    <location>
        <begin position="46"/>
        <end position="55"/>
    </location>
</feature>
<evidence type="ECO:0000313" key="3">
    <source>
        <dbReference type="Proteomes" id="UP000250235"/>
    </source>
</evidence>
<dbReference type="EMBL" id="KV013430">
    <property type="protein sequence ID" value="KZV23605.1"/>
    <property type="molecule type" value="Genomic_DNA"/>
</dbReference>
<reference evidence="2 3" key="1">
    <citation type="journal article" date="2015" name="Proc. Natl. Acad. Sci. U.S.A.">
        <title>The resurrection genome of Boea hygrometrica: A blueprint for survival of dehydration.</title>
        <authorList>
            <person name="Xiao L."/>
            <person name="Yang G."/>
            <person name="Zhang L."/>
            <person name="Yang X."/>
            <person name="Zhao S."/>
            <person name="Ji Z."/>
            <person name="Zhou Q."/>
            <person name="Hu M."/>
            <person name="Wang Y."/>
            <person name="Chen M."/>
            <person name="Xu Y."/>
            <person name="Jin H."/>
            <person name="Xiao X."/>
            <person name="Hu G."/>
            <person name="Bao F."/>
            <person name="Hu Y."/>
            <person name="Wan P."/>
            <person name="Li L."/>
            <person name="Deng X."/>
            <person name="Kuang T."/>
            <person name="Xiang C."/>
            <person name="Zhu J.K."/>
            <person name="Oliver M.J."/>
            <person name="He Y."/>
        </authorList>
    </citation>
    <scope>NUCLEOTIDE SEQUENCE [LARGE SCALE GENOMIC DNA]</scope>
    <source>
        <strain evidence="3">cv. XS01</strain>
    </source>
</reference>
<keyword evidence="3" id="KW-1185">Reference proteome</keyword>
<organism evidence="2 3">
    <name type="scientific">Dorcoceras hygrometricum</name>
    <dbReference type="NCBI Taxonomy" id="472368"/>
    <lineage>
        <taxon>Eukaryota</taxon>
        <taxon>Viridiplantae</taxon>
        <taxon>Streptophyta</taxon>
        <taxon>Embryophyta</taxon>
        <taxon>Tracheophyta</taxon>
        <taxon>Spermatophyta</taxon>
        <taxon>Magnoliopsida</taxon>
        <taxon>eudicotyledons</taxon>
        <taxon>Gunneridae</taxon>
        <taxon>Pentapetalae</taxon>
        <taxon>asterids</taxon>
        <taxon>lamiids</taxon>
        <taxon>Lamiales</taxon>
        <taxon>Gesneriaceae</taxon>
        <taxon>Didymocarpoideae</taxon>
        <taxon>Trichosporeae</taxon>
        <taxon>Loxocarpinae</taxon>
        <taxon>Dorcoceras</taxon>
    </lineage>
</organism>
<feature type="compositionally biased region" description="Polar residues" evidence="1">
    <location>
        <begin position="1"/>
        <end position="18"/>
    </location>
</feature>
<name>A0A2Z7AP66_9LAMI</name>
<dbReference type="Proteomes" id="UP000250235">
    <property type="component" value="Unassembled WGS sequence"/>
</dbReference>
<gene>
    <name evidence="2" type="ORF">F511_37590</name>
</gene>
<protein>
    <submittedName>
        <fullName evidence="2">Uncharacterized protein</fullName>
    </submittedName>
</protein>
<dbReference type="AlphaFoldDB" id="A0A2Z7AP66"/>
<proteinExistence type="predicted"/>
<evidence type="ECO:0000313" key="2">
    <source>
        <dbReference type="EMBL" id="KZV23605.1"/>
    </source>
</evidence>
<feature type="region of interest" description="Disordered" evidence="1">
    <location>
        <begin position="1"/>
        <end position="57"/>
    </location>
</feature>
<evidence type="ECO:0000256" key="1">
    <source>
        <dbReference type="SAM" id="MobiDB-lite"/>
    </source>
</evidence>
<sequence length="190" mass="20606">MYSPSDSLVSSTVASIESASPRPEAREPWLPEPEELPSVPWRLWPPNSSATSPPTDTMERVAGASDIEVVGLFASQIAAVRFSRLLGLPCSSRVATRGSASVELGLVTERVGLVSMCVEELREWPVWSWALALKWGCHPRRCQCGTGLKCRAGRACVCVRRRATRVASGELSFSAQVGLSPEEVPARNWA</sequence>
<accession>A0A2Z7AP66</accession>